<evidence type="ECO:0000313" key="1">
    <source>
        <dbReference type="EMBL" id="VVP52608.1"/>
    </source>
</evidence>
<proteinExistence type="predicted"/>
<name>A0A5E7PU03_PSEFL</name>
<accession>A0A5E7PU03</accession>
<evidence type="ECO:0000313" key="2">
    <source>
        <dbReference type="Proteomes" id="UP000385207"/>
    </source>
</evidence>
<dbReference type="Proteomes" id="UP000385207">
    <property type="component" value="Unassembled WGS sequence"/>
</dbReference>
<organism evidence="1 2">
    <name type="scientific">Pseudomonas fluorescens</name>
    <dbReference type="NCBI Taxonomy" id="294"/>
    <lineage>
        <taxon>Bacteria</taxon>
        <taxon>Pseudomonadati</taxon>
        <taxon>Pseudomonadota</taxon>
        <taxon>Gammaproteobacteria</taxon>
        <taxon>Pseudomonadales</taxon>
        <taxon>Pseudomonadaceae</taxon>
        <taxon>Pseudomonas</taxon>
    </lineage>
</organism>
<dbReference type="EMBL" id="CABVII010000037">
    <property type="protein sequence ID" value="VVP52608.1"/>
    <property type="molecule type" value="Genomic_DNA"/>
</dbReference>
<sequence>MSVTVQSPPSIQDPMSAAERIAIEPQILAGAKSMIASVTKSAQGMGGTLAWPVALHKLDRLDPGHKR</sequence>
<protein>
    <submittedName>
        <fullName evidence="1">Uncharacterized protein</fullName>
    </submittedName>
</protein>
<dbReference type="AlphaFoldDB" id="A0A5E7PU03"/>
<gene>
    <name evidence="1" type="ORF">PS862_05484</name>
</gene>
<reference evidence="1 2" key="1">
    <citation type="submission" date="2019-09" db="EMBL/GenBank/DDBJ databases">
        <authorList>
            <person name="Chandra G."/>
            <person name="Truman W A."/>
        </authorList>
    </citation>
    <scope>NUCLEOTIDE SEQUENCE [LARGE SCALE GENOMIC DNA]</scope>
    <source>
        <strain evidence="1">PS862</strain>
    </source>
</reference>